<evidence type="ECO:0000313" key="4">
    <source>
        <dbReference type="EMBL" id="QJY47665.1"/>
    </source>
</evidence>
<dbReference type="GO" id="GO:0006355">
    <property type="term" value="P:regulation of DNA-templated transcription"/>
    <property type="evidence" value="ECO:0007669"/>
    <property type="project" value="UniProtKB-ARBA"/>
</dbReference>
<dbReference type="PROSITE" id="PS50977">
    <property type="entry name" value="HTH_TETR_2"/>
    <property type="match status" value="1"/>
</dbReference>
<dbReference type="EMBL" id="CP053564">
    <property type="protein sequence ID" value="QJY47665.1"/>
    <property type="molecule type" value="Genomic_DNA"/>
</dbReference>
<dbReference type="Proteomes" id="UP000505377">
    <property type="component" value="Chromosome"/>
</dbReference>
<dbReference type="GO" id="GO:0003677">
    <property type="term" value="F:DNA binding"/>
    <property type="evidence" value="ECO:0007669"/>
    <property type="project" value="UniProtKB-UniRule"/>
</dbReference>
<name>A0A6M6JKC3_9PSEU</name>
<reference evidence="4 5" key="1">
    <citation type="submission" date="2020-05" db="EMBL/GenBank/DDBJ databases">
        <authorList>
            <person name="Mo P."/>
        </authorList>
    </citation>
    <scope>NUCLEOTIDE SEQUENCE [LARGE SCALE GENOMIC DNA]</scope>
    <source>
        <strain evidence="4 5">Gen01</strain>
    </source>
</reference>
<sequence>MRDAAATRRRITAAATAEFAAHGIAGARVDRIAAAAEANKAQLYAYFGNKDALFDAVFTAHVGANVDAVPLTVDDLPGYAVRLYDAYLDDPVLVRLLSWARLERTPTGPLFGHVPDHDAELVMRITAAQGMGVLVDDVDPADLWAMLVALAGTWAQGAIVHTARRDDDAAEHERRRAALSATVRRAFCR</sequence>
<accession>A0A6M6JKC3</accession>
<dbReference type="InterPro" id="IPR041467">
    <property type="entry name" value="Sco4008_C"/>
</dbReference>
<dbReference type="PRINTS" id="PR00455">
    <property type="entry name" value="HTHTETR"/>
</dbReference>
<organism evidence="4 5">
    <name type="scientific">Pseudonocardia broussonetiae</name>
    <dbReference type="NCBI Taxonomy" id="2736640"/>
    <lineage>
        <taxon>Bacteria</taxon>
        <taxon>Bacillati</taxon>
        <taxon>Actinomycetota</taxon>
        <taxon>Actinomycetes</taxon>
        <taxon>Pseudonocardiales</taxon>
        <taxon>Pseudonocardiaceae</taxon>
        <taxon>Pseudonocardia</taxon>
    </lineage>
</organism>
<dbReference type="KEGG" id="pbro:HOP40_19180"/>
<dbReference type="AlphaFoldDB" id="A0A6M6JKC3"/>
<dbReference type="InterPro" id="IPR036271">
    <property type="entry name" value="Tet_transcr_reg_TetR-rel_C_sf"/>
</dbReference>
<evidence type="ECO:0000256" key="1">
    <source>
        <dbReference type="ARBA" id="ARBA00023125"/>
    </source>
</evidence>
<dbReference type="InterPro" id="IPR050109">
    <property type="entry name" value="HTH-type_TetR-like_transc_reg"/>
</dbReference>
<protein>
    <submittedName>
        <fullName evidence="4">TetR family transcriptional regulator</fullName>
    </submittedName>
</protein>
<keyword evidence="5" id="KW-1185">Reference proteome</keyword>
<dbReference type="PANTHER" id="PTHR30328:SF54">
    <property type="entry name" value="HTH-TYPE TRANSCRIPTIONAL REPRESSOR SCO4008"/>
    <property type="match status" value="1"/>
</dbReference>
<dbReference type="Gene3D" id="1.10.357.10">
    <property type="entry name" value="Tetracycline Repressor, domain 2"/>
    <property type="match status" value="1"/>
</dbReference>
<keyword evidence="1 2" id="KW-0238">DNA-binding</keyword>
<dbReference type="InterPro" id="IPR001647">
    <property type="entry name" value="HTH_TetR"/>
</dbReference>
<evidence type="ECO:0000259" key="3">
    <source>
        <dbReference type="PROSITE" id="PS50977"/>
    </source>
</evidence>
<evidence type="ECO:0000313" key="5">
    <source>
        <dbReference type="Proteomes" id="UP000505377"/>
    </source>
</evidence>
<feature type="domain" description="HTH tetR-type" evidence="3">
    <location>
        <begin position="5"/>
        <end position="65"/>
    </location>
</feature>
<dbReference type="InterPro" id="IPR009057">
    <property type="entry name" value="Homeodomain-like_sf"/>
</dbReference>
<feature type="DNA-binding region" description="H-T-H motif" evidence="2">
    <location>
        <begin position="28"/>
        <end position="47"/>
    </location>
</feature>
<dbReference type="SUPFAM" id="SSF48498">
    <property type="entry name" value="Tetracyclin repressor-like, C-terminal domain"/>
    <property type="match status" value="1"/>
</dbReference>
<dbReference type="Pfam" id="PF00440">
    <property type="entry name" value="TetR_N"/>
    <property type="match status" value="1"/>
</dbReference>
<proteinExistence type="predicted"/>
<dbReference type="RefSeq" id="WP_172160517.1">
    <property type="nucleotide sequence ID" value="NZ_CP053564.1"/>
</dbReference>
<dbReference type="Pfam" id="PF17926">
    <property type="entry name" value="TetR_C_21"/>
    <property type="match status" value="1"/>
</dbReference>
<evidence type="ECO:0000256" key="2">
    <source>
        <dbReference type="PROSITE-ProRule" id="PRU00335"/>
    </source>
</evidence>
<dbReference type="PANTHER" id="PTHR30328">
    <property type="entry name" value="TRANSCRIPTIONAL REPRESSOR"/>
    <property type="match status" value="1"/>
</dbReference>
<gene>
    <name evidence="4" type="ORF">HOP40_19180</name>
</gene>
<dbReference type="SUPFAM" id="SSF46689">
    <property type="entry name" value="Homeodomain-like"/>
    <property type="match status" value="1"/>
</dbReference>